<keyword evidence="4" id="KW-0963">Cytoplasm</keyword>
<evidence type="ECO:0000256" key="3">
    <source>
        <dbReference type="ARBA" id="ARBA00021406"/>
    </source>
</evidence>
<comment type="similarity">
    <text evidence="2">Belongs to the CEP162 family.</text>
</comment>
<keyword evidence="5" id="KW-0493">Microtubule</keyword>
<feature type="non-terminal residue" evidence="10">
    <location>
        <position position="1"/>
    </location>
</feature>
<dbReference type="PANTHER" id="PTHR34031">
    <property type="entry name" value="CENTROSOMAL PROTEIN OF 162 KDA"/>
    <property type="match status" value="1"/>
</dbReference>
<comment type="caution">
    <text evidence="10">The sequence shown here is derived from an EMBL/GenBank/DDBJ whole genome shotgun (WGS) entry which is preliminary data.</text>
</comment>
<dbReference type="GO" id="GO:0005879">
    <property type="term" value="C:axonemal microtubule"/>
    <property type="evidence" value="ECO:0007669"/>
    <property type="project" value="TreeGrafter"/>
</dbReference>
<feature type="coiled-coil region" evidence="9">
    <location>
        <begin position="28"/>
        <end position="86"/>
    </location>
</feature>
<comment type="subcellular location">
    <subcellularLocation>
        <location evidence="1">Cytoplasm</location>
        <location evidence="1">Cytoskeleton</location>
        <location evidence="1">Microtubule organizing center</location>
        <location evidence="1">Centrosome</location>
        <location evidence="1">Centriole</location>
    </subcellularLocation>
</comment>
<evidence type="ECO:0000256" key="7">
    <source>
        <dbReference type="ARBA" id="ARBA00023054"/>
    </source>
</evidence>
<evidence type="ECO:0000256" key="2">
    <source>
        <dbReference type="ARBA" id="ARBA00009485"/>
    </source>
</evidence>
<evidence type="ECO:0000313" key="10">
    <source>
        <dbReference type="EMBL" id="GFN80806.1"/>
    </source>
</evidence>
<dbReference type="EMBL" id="BLXT01000847">
    <property type="protein sequence ID" value="GFN80806.1"/>
    <property type="molecule type" value="Genomic_DNA"/>
</dbReference>
<proteinExistence type="inferred from homology"/>
<evidence type="ECO:0000256" key="1">
    <source>
        <dbReference type="ARBA" id="ARBA00004114"/>
    </source>
</evidence>
<reference evidence="10 11" key="1">
    <citation type="journal article" date="2021" name="Elife">
        <title>Chloroplast acquisition without the gene transfer in kleptoplastic sea slugs, Plakobranchus ocellatus.</title>
        <authorList>
            <person name="Maeda T."/>
            <person name="Takahashi S."/>
            <person name="Yoshida T."/>
            <person name="Shimamura S."/>
            <person name="Takaki Y."/>
            <person name="Nagai Y."/>
            <person name="Toyoda A."/>
            <person name="Suzuki Y."/>
            <person name="Arimoto A."/>
            <person name="Ishii H."/>
            <person name="Satoh N."/>
            <person name="Nishiyama T."/>
            <person name="Hasebe M."/>
            <person name="Maruyama T."/>
            <person name="Minagawa J."/>
            <person name="Obokata J."/>
            <person name="Shigenobu S."/>
        </authorList>
    </citation>
    <scope>NUCLEOTIDE SEQUENCE [LARGE SCALE GENOMIC DNA]</scope>
</reference>
<evidence type="ECO:0000256" key="6">
    <source>
        <dbReference type="ARBA" id="ARBA00022794"/>
    </source>
</evidence>
<keyword evidence="8" id="KW-0206">Cytoskeleton</keyword>
<dbReference type="GO" id="GO:0005814">
    <property type="term" value="C:centriole"/>
    <property type="evidence" value="ECO:0007669"/>
    <property type="project" value="UniProtKB-SubCell"/>
</dbReference>
<evidence type="ECO:0000256" key="5">
    <source>
        <dbReference type="ARBA" id="ARBA00022701"/>
    </source>
</evidence>
<dbReference type="GO" id="GO:0060271">
    <property type="term" value="P:cilium assembly"/>
    <property type="evidence" value="ECO:0007669"/>
    <property type="project" value="TreeGrafter"/>
</dbReference>
<dbReference type="AlphaFoldDB" id="A0AAV3YD44"/>
<gene>
    <name evidence="10" type="ORF">PoB_000731200</name>
</gene>
<sequence>IETMRSKHQQEVQRVIANQALHSSSARVAELQNKFDTQEVMISHLKSQLKTATASVDKLAKVEAREAELCAQVEDLQIKLREARQSQAPEMRHFESLECKLSEIVQRQKRREEELDTVVRGSQAMLGRTEMEEELDKWKQMVQAKNQQLESFRAELDSILEVLKTLQRQGITLPIGPIYS</sequence>
<keyword evidence="11" id="KW-1185">Reference proteome</keyword>
<keyword evidence="6" id="KW-0970">Cilium biogenesis/degradation</keyword>
<evidence type="ECO:0000256" key="8">
    <source>
        <dbReference type="ARBA" id="ARBA00023212"/>
    </source>
</evidence>
<protein>
    <recommendedName>
        <fullName evidence="3">Centrosomal protein of 162 kDa</fullName>
    </recommendedName>
</protein>
<evidence type="ECO:0000313" key="11">
    <source>
        <dbReference type="Proteomes" id="UP000735302"/>
    </source>
</evidence>
<organism evidence="10 11">
    <name type="scientific">Plakobranchus ocellatus</name>
    <dbReference type="NCBI Taxonomy" id="259542"/>
    <lineage>
        <taxon>Eukaryota</taxon>
        <taxon>Metazoa</taxon>
        <taxon>Spiralia</taxon>
        <taxon>Lophotrochozoa</taxon>
        <taxon>Mollusca</taxon>
        <taxon>Gastropoda</taxon>
        <taxon>Heterobranchia</taxon>
        <taxon>Euthyneura</taxon>
        <taxon>Panpulmonata</taxon>
        <taxon>Sacoglossa</taxon>
        <taxon>Placobranchoidea</taxon>
        <taxon>Plakobranchidae</taxon>
        <taxon>Plakobranchus</taxon>
    </lineage>
</organism>
<evidence type="ECO:0000256" key="9">
    <source>
        <dbReference type="SAM" id="Coils"/>
    </source>
</evidence>
<dbReference type="PANTHER" id="PTHR34031:SF1">
    <property type="entry name" value="CENTROSOMAL PROTEIN OF 162 KDA"/>
    <property type="match status" value="1"/>
</dbReference>
<dbReference type="Proteomes" id="UP000735302">
    <property type="component" value="Unassembled WGS sequence"/>
</dbReference>
<dbReference type="InterPro" id="IPR038774">
    <property type="entry name" value="CEP162-like"/>
</dbReference>
<feature type="coiled-coil region" evidence="9">
    <location>
        <begin position="128"/>
        <end position="169"/>
    </location>
</feature>
<keyword evidence="7 9" id="KW-0175">Coiled coil</keyword>
<accession>A0AAV3YD44</accession>
<evidence type="ECO:0000256" key="4">
    <source>
        <dbReference type="ARBA" id="ARBA00022490"/>
    </source>
</evidence>
<name>A0AAV3YD44_9GAST</name>